<protein>
    <submittedName>
        <fullName evidence="1">Uncharacterized protein</fullName>
    </submittedName>
</protein>
<dbReference type="Proteomes" id="UP000253763">
    <property type="component" value="Unassembled WGS sequence"/>
</dbReference>
<dbReference type="EMBL" id="QEPZ01000002">
    <property type="protein sequence ID" value="RDE93679.1"/>
    <property type="molecule type" value="Genomic_DNA"/>
</dbReference>
<accession>A0AB37IUE4</accession>
<name>A0AB37IUE4_HAEPA</name>
<comment type="caution">
    <text evidence="1">The sequence shown here is derived from an EMBL/GenBank/DDBJ whole genome shotgun (WGS) entry which is preliminary data.</text>
</comment>
<reference evidence="1 2" key="1">
    <citation type="submission" date="2018-05" db="EMBL/GenBank/DDBJ databases">
        <title>Draft Genome Sequences for a Diverse set of 7 Haemophilus Species.</title>
        <authorList>
            <person name="Nichols M."/>
            <person name="Topaz N."/>
            <person name="Wang X."/>
            <person name="Wang X."/>
            <person name="Boxrud D."/>
        </authorList>
    </citation>
    <scope>NUCLEOTIDE SEQUENCE [LARGE SCALE GENOMIC DNA]</scope>
    <source>
        <strain evidence="1 2">C2008003258</strain>
    </source>
</reference>
<gene>
    <name evidence="1" type="ORF">DPV97_03960</name>
</gene>
<dbReference type="RefSeq" id="WP_070714577.1">
    <property type="nucleotide sequence ID" value="NZ_QEPZ01000002.1"/>
</dbReference>
<organism evidence="1 2">
    <name type="scientific">Haemophilus parainfluenzae</name>
    <dbReference type="NCBI Taxonomy" id="729"/>
    <lineage>
        <taxon>Bacteria</taxon>
        <taxon>Pseudomonadati</taxon>
        <taxon>Pseudomonadota</taxon>
        <taxon>Gammaproteobacteria</taxon>
        <taxon>Pasteurellales</taxon>
        <taxon>Pasteurellaceae</taxon>
        <taxon>Haemophilus</taxon>
    </lineage>
</organism>
<evidence type="ECO:0000313" key="1">
    <source>
        <dbReference type="EMBL" id="RDE93679.1"/>
    </source>
</evidence>
<proteinExistence type="predicted"/>
<dbReference type="AlphaFoldDB" id="A0AB37IUE4"/>
<sequence length="141" mass="15735">MKIDINRLNETEFTAITSRVRQRQGEEVSTIPYTMACVVELADVFRTFTPEQCAALMRVRNELFFLRIYLDEMISKASVCQPPVSAMSDEDAVIKGLSLAAMDGLFEILSTLQNAADARLAESMPNGYKYVDVGGKDDKLN</sequence>
<evidence type="ECO:0000313" key="2">
    <source>
        <dbReference type="Proteomes" id="UP000253763"/>
    </source>
</evidence>